<evidence type="ECO:0000313" key="3">
    <source>
        <dbReference type="Proteomes" id="UP000326570"/>
    </source>
</evidence>
<keyword evidence="1" id="KW-0812">Transmembrane</keyword>
<dbReference type="Proteomes" id="UP000326570">
    <property type="component" value="Unassembled WGS sequence"/>
</dbReference>
<dbReference type="EMBL" id="VTWT01000007">
    <property type="protein sequence ID" value="KAA9331779.1"/>
    <property type="molecule type" value="Genomic_DNA"/>
</dbReference>
<evidence type="ECO:0000256" key="1">
    <source>
        <dbReference type="SAM" id="Phobius"/>
    </source>
</evidence>
<keyword evidence="3" id="KW-1185">Reference proteome</keyword>
<feature type="transmembrane region" description="Helical" evidence="1">
    <location>
        <begin position="91"/>
        <end position="111"/>
    </location>
</feature>
<protein>
    <submittedName>
        <fullName evidence="2">Uncharacterized protein</fullName>
    </submittedName>
</protein>
<dbReference type="RefSeq" id="WP_150904389.1">
    <property type="nucleotide sequence ID" value="NZ_VTWT01000007.1"/>
</dbReference>
<accession>A0A5N1IV15</accession>
<sequence length="112" mass="12200">MLYACIALFALAAVAGLTILTSWLKKKNVSRTVIYTHGLLAATALVLLAVFAWNNPESFPKYSLILFIIAALGGFYMFFRDMRGKSSPMALAGLHAFLAVAGFVFLLIFAFS</sequence>
<name>A0A5N1IV15_9BACT</name>
<gene>
    <name evidence="2" type="ORF">F0P94_13290</name>
</gene>
<feature type="transmembrane region" description="Helical" evidence="1">
    <location>
        <begin position="59"/>
        <end position="79"/>
    </location>
</feature>
<keyword evidence="1" id="KW-0472">Membrane</keyword>
<reference evidence="2 3" key="1">
    <citation type="submission" date="2019-09" db="EMBL/GenBank/DDBJ databases">
        <title>Genome sequence of Adhaeribacter sp. M2.</title>
        <authorList>
            <person name="Srinivasan S."/>
        </authorList>
    </citation>
    <scope>NUCLEOTIDE SEQUENCE [LARGE SCALE GENOMIC DNA]</scope>
    <source>
        <strain evidence="2 3">M2</strain>
    </source>
</reference>
<evidence type="ECO:0000313" key="2">
    <source>
        <dbReference type="EMBL" id="KAA9331779.1"/>
    </source>
</evidence>
<dbReference type="AlphaFoldDB" id="A0A5N1IV15"/>
<comment type="caution">
    <text evidence="2">The sequence shown here is derived from an EMBL/GenBank/DDBJ whole genome shotgun (WGS) entry which is preliminary data.</text>
</comment>
<keyword evidence="1" id="KW-1133">Transmembrane helix</keyword>
<organism evidence="2 3">
    <name type="scientific">Adhaeribacter soli</name>
    <dbReference type="NCBI Taxonomy" id="2607655"/>
    <lineage>
        <taxon>Bacteria</taxon>
        <taxon>Pseudomonadati</taxon>
        <taxon>Bacteroidota</taxon>
        <taxon>Cytophagia</taxon>
        <taxon>Cytophagales</taxon>
        <taxon>Hymenobacteraceae</taxon>
        <taxon>Adhaeribacter</taxon>
    </lineage>
</organism>
<proteinExistence type="predicted"/>
<feature type="transmembrane region" description="Helical" evidence="1">
    <location>
        <begin position="6"/>
        <end position="24"/>
    </location>
</feature>
<feature type="transmembrane region" description="Helical" evidence="1">
    <location>
        <begin position="33"/>
        <end position="53"/>
    </location>
</feature>